<evidence type="ECO:0000313" key="2">
    <source>
        <dbReference type="Proteomes" id="UP001165082"/>
    </source>
</evidence>
<dbReference type="AlphaFoldDB" id="A0A9W6ZTM3"/>
<keyword evidence="2" id="KW-1185">Reference proteome</keyword>
<proteinExistence type="predicted"/>
<gene>
    <name evidence="1" type="ORF">TrRE_jg10111</name>
</gene>
<accession>A0A9W6ZTM3</accession>
<comment type="caution">
    <text evidence="1">The sequence shown here is derived from an EMBL/GenBank/DDBJ whole genome shotgun (WGS) entry which is preliminary data.</text>
</comment>
<reference evidence="1" key="1">
    <citation type="submission" date="2022-07" db="EMBL/GenBank/DDBJ databases">
        <title>Genome analysis of Parmales, a sister group of diatoms, reveals the evolutionary specialization of diatoms from phago-mixotrophs to photoautotrophs.</title>
        <authorList>
            <person name="Ban H."/>
            <person name="Sato S."/>
            <person name="Yoshikawa S."/>
            <person name="Kazumasa Y."/>
            <person name="Nakamura Y."/>
            <person name="Ichinomiya M."/>
            <person name="Saitoh K."/>
            <person name="Sato N."/>
            <person name="Blanc-Mathieu R."/>
            <person name="Endo H."/>
            <person name="Kuwata A."/>
            <person name="Ogata H."/>
        </authorList>
    </citation>
    <scope>NUCLEOTIDE SEQUENCE</scope>
</reference>
<name>A0A9W6ZTM3_9STRA</name>
<dbReference type="OrthoDB" id="10413102at2759"/>
<sequence length="277" mass="29838">MLETDLHSVSVALYAPMCCGIDLIGRLMQSSASSIAESLVFELCGTLAEVWTADVLLQGTTTGRYCLALCGLASSNANNKVHSEEGLGRNDSRMRTTLSQTFNQESTADKKAHQTTIFCATAMIINTITEASGLIVGSLFWICCNANPSAAGGGGIHLSQAMVNFVIMLFGELVLSDCVVAYVSHKFASRYVVSIAHEWEGFKETKKGAIVGMIALVTFTSLATIIKIPDSLCLTSQMPNEGDWALTQCPDISEGTRNITNLLRVDDMFLTEWGEIT</sequence>
<organism evidence="1 2">
    <name type="scientific">Triparma retinervis</name>
    <dbReference type="NCBI Taxonomy" id="2557542"/>
    <lineage>
        <taxon>Eukaryota</taxon>
        <taxon>Sar</taxon>
        <taxon>Stramenopiles</taxon>
        <taxon>Ochrophyta</taxon>
        <taxon>Bolidophyceae</taxon>
        <taxon>Parmales</taxon>
        <taxon>Triparmaceae</taxon>
        <taxon>Triparma</taxon>
    </lineage>
</organism>
<protein>
    <submittedName>
        <fullName evidence="1">Uncharacterized protein</fullName>
    </submittedName>
</protein>
<dbReference type="Proteomes" id="UP001165082">
    <property type="component" value="Unassembled WGS sequence"/>
</dbReference>
<evidence type="ECO:0000313" key="1">
    <source>
        <dbReference type="EMBL" id="GMH56364.1"/>
    </source>
</evidence>
<dbReference type="EMBL" id="BRXZ01003523">
    <property type="protein sequence ID" value="GMH56364.1"/>
    <property type="molecule type" value="Genomic_DNA"/>
</dbReference>